<organism evidence="2 3">
    <name type="scientific">Gigaspora margarita</name>
    <dbReference type="NCBI Taxonomy" id="4874"/>
    <lineage>
        <taxon>Eukaryota</taxon>
        <taxon>Fungi</taxon>
        <taxon>Fungi incertae sedis</taxon>
        <taxon>Mucoromycota</taxon>
        <taxon>Glomeromycotina</taxon>
        <taxon>Glomeromycetes</taxon>
        <taxon>Diversisporales</taxon>
        <taxon>Gigasporaceae</taxon>
        <taxon>Gigaspora</taxon>
    </lineage>
</organism>
<feature type="region of interest" description="Disordered" evidence="1">
    <location>
        <begin position="1"/>
        <end position="45"/>
    </location>
</feature>
<dbReference type="EMBL" id="CAJVQB010023035">
    <property type="protein sequence ID" value="CAG8800949.1"/>
    <property type="molecule type" value="Genomic_DNA"/>
</dbReference>
<sequence length="180" mass="20642">MHEKELVQNHNSEASDPEDSNSENSDSKDSSSEDVDLEDGNSDKENTLILKNPYIITTKGSPKSSSHKNNKKNNGLVKKLLNDRKRNMVPITAATARWQVTILQHAPKRPMISNRISACLCDKELTNDDWNFLKLLLYFLEVFNLIDHVEDLEDDQEKPKEIRDAAAFAKEKLLEYYNHT</sequence>
<evidence type="ECO:0000313" key="3">
    <source>
        <dbReference type="Proteomes" id="UP000789901"/>
    </source>
</evidence>
<feature type="non-terminal residue" evidence="2">
    <location>
        <position position="180"/>
    </location>
</feature>
<feature type="region of interest" description="Disordered" evidence="1">
    <location>
        <begin position="57"/>
        <end position="76"/>
    </location>
</feature>
<reference evidence="2 3" key="1">
    <citation type="submission" date="2021-06" db="EMBL/GenBank/DDBJ databases">
        <authorList>
            <person name="Kallberg Y."/>
            <person name="Tangrot J."/>
            <person name="Rosling A."/>
        </authorList>
    </citation>
    <scope>NUCLEOTIDE SEQUENCE [LARGE SCALE GENOMIC DNA]</scope>
    <source>
        <strain evidence="2 3">120-4 pot B 10/14</strain>
    </source>
</reference>
<protein>
    <submittedName>
        <fullName evidence="2">34092_t:CDS:1</fullName>
    </submittedName>
</protein>
<comment type="caution">
    <text evidence="2">The sequence shown here is derived from an EMBL/GenBank/DDBJ whole genome shotgun (WGS) entry which is preliminary data.</text>
</comment>
<dbReference type="Proteomes" id="UP000789901">
    <property type="component" value="Unassembled WGS sequence"/>
</dbReference>
<evidence type="ECO:0000313" key="2">
    <source>
        <dbReference type="EMBL" id="CAG8800949.1"/>
    </source>
</evidence>
<accession>A0ABN7VUR5</accession>
<gene>
    <name evidence="2" type="ORF">GMARGA_LOCUS23092</name>
</gene>
<keyword evidence="3" id="KW-1185">Reference proteome</keyword>
<evidence type="ECO:0000256" key="1">
    <source>
        <dbReference type="SAM" id="MobiDB-lite"/>
    </source>
</evidence>
<proteinExistence type="predicted"/>
<name>A0ABN7VUR5_GIGMA</name>